<feature type="compositionally biased region" description="Acidic residues" evidence="10">
    <location>
        <begin position="179"/>
        <end position="198"/>
    </location>
</feature>
<dbReference type="PROSITE" id="PS50014">
    <property type="entry name" value="BROMODOMAIN_2"/>
    <property type="match status" value="3"/>
</dbReference>
<feature type="region of interest" description="Disordered" evidence="10">
    <location>
        <begin position="1410"/>
        <end position="1449"/>
    </location>
</feature>
<feature type="compositionally biased region" description="Basic and acidic residues" evidence="10">
    <location>
        <begin position="2282"/>
        <end position="2293"/>
    </location>
</feature>
<dbReference type="SMART" id="SM00384">
    <property type="entry name" value="AT_hook"/>
    <property type="match status" value="4"/>
</dbReference>
<evidence type="ECO:0000259" key="13">
    <source>
        <dbReference type="PROSITE" id="PS50827"/>
    </source>
</evidence>
<dbReference type="SMART" id="SM00571">
    <property type="entry name" value="DDT"/>
    <property type="match status" value="1"/>
</dbReference>
<evidence type="ECO:0000256" key="8">
    <source>
        <dbReference type="PROSITE-ProRule" id="PRU00035"/>
    </source>
</evidence>
<evidence type="ECO:0000256" key="2">
    <source>
        <dbReference type="ARBA" id="ARBA00022723"/>
    </source>
</evidence>
<dbReference type="PROSITE" id="PS01359">
    <property type="entry name" value="ZF_PHD_1"/>
    <property type="match status" value="2"/>
</dbReference>
<evidence type="ECO:0000256" key="6">
    <source>
        <dbReference type="ARBA" id="ARBA00023117"/>
    </source>
</evidence>
<keyword evidence="5" id="KW-0175">Coiled coil</keyword>
<dbReference type="InterPro" id="IPR011011">
    <property type="entry name" value="Znf_FYVE_PHD"/>
</dbReference>
<dbReference type="InterPro" id="IPR001965">
    <property type="entry name" value="Znf_PHD"/>
</dbReference>
<keyword evidence="3 9" id="KW-0863">Zinc-finger</keyword>
<proteinExistence type="predicted"/>
<evidence type="ECO:0000256" key="5">
    <source>
        <dbReference type="ARBA" id="ARBA00023054"/>
    </source>
</evidence>
<evidence type="ECO:0000256" key="7">
    <source>
        <dbReference type="ARBA" id="ARBA00023242"/>
    </source>
</evidence>
<evidence type="ECO:0000256" key="9">
    <source>
        <dbReference type="PROSITE-ProRule" id="PRU00146"/>
    </source>
</evidence>
<feature type="domain" description="PHD-type" evidence="12">
    <location>
        <begin position="519"/>
        <end position="566"/>
    </location>
</feature>
<evidence type="ECO:0000256" key="10">
    <source>
        <dbReference type="SAM" id="MobiDB-lite"/>
    </source>
</evidence>
<feature type="domain" description="PHD-type" evidence="12">
    <location>
        <begin position="1349"/>
        <end position="1405"/>
    </location>
</feature>
<dbReference type="PANTHER" id="PTHR45915:SF2">
    <property type="entry name" value="TOUTATIS, ISOFORM E"/>
    <property type="match status" value="1"/>
</dbReference>
<organism evidence="14 15">
    <name type="scientific">Coccomyxa viridis</name>
    <dbReference type="NCBI Taxonomy" id="1274662"/>
    <lineage>
        <taxon>Eukaryota</taxon>
        <taxon>Viridiplantae</taxon>
        <taxon>Chlorophyta</taxon>
        <taxon>core chlorophytes</taxon>
        <taxon>Trebouxiophyceae</taxon>
        <taxon>Trebouxiophyceae incertae sedis</taxon>
        <taxon>Coccomyxaceae</taxon>
        <taxon>Coccomyxa</taxon>
    </lineage>
</organism>
<dbReference type="InterPro" id="IPR036427">
    <property type="entry name" value="Bromodomain-like_sf"/>
</dbReference>
<dbReference type="Proteomes" id="UP001497392">
    <property type="component" value="Unassembled WGS sequence"/>
</dbReference>
<feature type="compositionally biased region" description="Low complexity" evidence="10">
    <location>
        <begin position="99"/>
        <end position="110"/>
    </location>
</feature>
<dbReference type="Pfam" id="PF02791">
    <property type="entry name" value="DDT"/>
    <property type="match status" value="1"/>
</dbReference>
<feature type="region of interest" description="Disordered" evidence="10">
    <location>
        <begin position="1"/>
        <end position="234"/>
    </location>
</feature>
<dbReference type="Pfam" id="PF00628">
    <property type="entry name" value="PHD"/>
    <property type="match status" value="3"/>
</dbReference>
<dbReference type="PROSITE" id="PS50827">
    <property type="entry name" value="DDT"/>
    <property type="match status" value="1"/>
</dbReference>
<feature type="region of interest" description="Disordered" evidence="10">
    <location>
        <begin position="867"/>
        <end position="943"/>
    </location>
</feature>
<dbReference type="InterPro" id="IPR019787">
    <property type="entry name" value="Znf_PHD-finger"/>
</dbReference>
<reference evidence="14 15" key="1">
    <citation type="submission" date="2024-06" db="EMBL/GenBank/DDBJ databases">
        <authorList>
            <person name="Kraege A."/>
            <person name="Thomma B."/>
        </authorList>
    </citation>
    <scope>NUCLEOTIDE SEQUENCE [LARGE SCALE GENOMIC DNA]</scope>
</reference>
<dbReference type="PANTHER" id="PTHR45915">
    <property type="entry name" value="TRANSCRIPTION INTERMEDIARY FACTOR"/>
    <property type="match status" value="1"/>
</dbReference>
<feature type="compositionally biased region" description="Acidic residues" evidence="10">
    <location>
        <begin position="209"/>
        <end position="226"/>
    </location>
</feature>
<dbReference type="SUPFAM" id="SSF57903">
    <property type="entry name" value="FYVE/PHD zinc finger"/>
    <property type="match status" value="3"/>
</dbReference>
<dbReference type="InterPro" id="IPR019786">
    <property type="entry name" value="Zinc_finger_PHD-type_CS"/>
</dbReference>
<protein>
    <submittedName>
        <fullName evidence="14">G6165 protein</fullName>
    </submittedName>
</protein>
<feature type="region of interest" description="Disordered" evidence="10">
    <location>
        <begin position="1717"/>
        <end position="1755"/>
    </location>
</feature>
<feature type="compositionally biased region" description="Polar residues" evidence="10">
    <location>
        <begin position="35"/>
        <end position="44"/>
    </location>
</feature>
<feature type="compositionally biased region" description="Basic and acidic residues" evidence="10">
    <location>
        <begin position="1436"/>
        <end position="1449"/>
    </location>
</feature>
<dbReference type="PRINTS" id="PR00503">
    <property type="entry name" value="BROMODOMAIN"/>
</dbReference>
<feature type="domain" description="Bromo" evidence="11">
    <location>
        <begin position="1784"/>
        <end position="1854"/>
    </location>
</feature>
<feature type="region of interest" description="Disordered" evidence="10">
    <location>
        <begin position="2111"/>
        <end position="2135"/>
    </location>
</feature>
<dbReference type="Pfam" id="PF00439">
    <property type="entry name" value="Bromodomain"/>
    <property type="match status" value="3"/>
</dbReference>
<keyword evidence="7" id="KW-0539">Nucleus</keyword>
<dbReference type="PROSITE" id="PS50016">
    <property type="entry name" value="ZF_PHD_2"/>
    <property type="match status" value="3"/>
</dbReference>
<dbReference type="Gene3D" id="3.30.40.10">
    <property type="entry name" value="Zinc/RING finger domain, C3HC4 (zinc finger)"/>
    <property type="match status" value="3"/>
</dbReference>
<dbReference type="InterPro" id="IPR017956">
    <property type="entry name" value="AT_hook_DNA-bd_motif"/>
</dbReference>
<dbReference type="PRINTS" id="PR00929">
    <property type="entry name" value="ATHOOK"/>
</dbReference>
<feature type="compositionally biased region" description="Basic residues" evidence="10">
    <location>
        <begin position="1986"/>
        <end position="1995"/>
    </location>
</feature>
<feature type="region of interest" description="Disordered" evidence="10">
    <location>
        <begin position="1889"/>
        <end position="2003"/>
    </location>
</feature>
<name>A0ABP1FXA6_9CHLO</name>
<keyword evidence="6 8" id="KW-0103">Bromodomain</keyword>
<comment type="subcellular location">
    <subcellularLocation>
        <location evidence="1">Nucleus</location>
    </subcellularLocation>
</comment>
<sequence>MSDEEDVELDVVDAGEEMKGQPEAPADTAEAEGASTPNGLQDSQADAAEPVKRGRGRPKKANSTPMLPPGPKRKPGRPSNAELLERFANSHKQPAPLDAGATPPAEPGSSSGSGAGRGRGRGRGRGTGRPPSAPLSRLRRTSTAEEQPSAARVTRRAASRLRGASESSDGGSVEPSPLAEEDDDSSEPSGNAEEDSDASEPPRLADGSSDPDADSDADAEEQDDGETDKAEGNDIEDTAAEVAEVAAEAATAVGDKTDAMPAEISLERPGTKLPVTIPTSAMGDAISAYMIIRAFSWQLRLSPVAFEEFAAALFASHPSPLLDEMMVCILRALAEDENRVQRAEHALDLALLDAVTWPDHLWDYLRLVLNPLGRLSAPIAASPGSAAAEAAAAQEPKHHMHALGQGIKKYGSEETAPTDAKALLPKHSFPRRRCREFYSLPAEDKGAIMDAMAGYLLDVRSVRREIDRREACGQWVSGSSGEGGAFAMRTPEEKARRAAAGSDNEGDPVEIGVERDGNADMCCLCNQGGSLLCCDRCPASYHMRCIGEQAKSLPEGEWACPECAVGGRGKSLLALLNSSHSSCEAGGLRVPRAGLDPAKQPCWLVQSAVFCSARPQLRGSRSEAEEADDVVPMIRLRGADALEKAAFLKPIRREEKYLKSSLQALHDPAPQEKRALTSAEGYLNRYRNGWATSAAATKAWVDEMVRRRGKPLGGQAPIPLNEMPVAVPISRFLWPFGQGKGARPTEKCGVCLHCTRPALRKGCLNPIVRSENPDEAYDLAAKLQTLINYALKAERDLWGLLDGPWDGPDYADHRRTCATSVEKVAACMLQLEASLRRGALSRDWDPLARLAARRAASEALPPVATAPATALAPSPPVKAQPSTPQADASAPGTPKTLSGELGTGRSTRERRKVDYKEPSLLDMQASTAVGTADKARAPAPKQETDDLVEYDFKSDSRVVENEATKKAAHWVVNNKSLWARFSGRYRLPQALAKKAARESGRKPIPGLVYSQKAPGIAQRQRWIADVEAAVTCPELAVALRHFDAAVLWDSVRRPAEEGRWAGVHFLGRRAGLMPGSWQYLVTGGPADLPQAKSPQSDTCKAAEGLDINGKPSQEGLGTPFAVAQQQRALAAPLQPTFTPQHTASTPPLVIRPMQNGAATPPVVNPMQIGAATPQAQGVVQPSLTPEVLRKLLIANGIPAGAAANGIRPGDAVRAATSNSPVNITVNPMFMRLAQVVIAATVPLQQLNGPSSGQQNRPPGGLAGLLPQASQLQRQLQASLARPAMGWYQQPILAQPGRWVEEADLPLWLVRAQEERARREAAMAAAEAQQRAAREVREAARTSSAAVVASELCALCGGGEGEDQGSLWVECDTCTRWYHGSCVGASQEELDALGDAQWECPECQISRRAKQEKKQQRRQVPQEKKLEAGVRVRSRAAARDSAPKAAEEPEYKRVYKPRKPRAERTIEEQREIEEEDAAAAQELFCVCQQPDDPEAPRDFVQCDKCQQWFHPECVNTTTQAVHDMEEWACPLCTRRRGGLRTAALRSAPAKFDPEAAAEARTLQDESFAVAADLPRSAHGRHADDDAALPTTGLKLRLPAITEAAGAAEQQGLPVNWRRTAVSAMVQIMQQPEAVLFSAPVSDADAPGYSRVVSRPMDLSTIKGRLQRKQYQHPADVYADIRQVWTNCRLYNAEGSDISRACKRLEKHALAAWKEHELSRKHGSSGHAEGSTDVYGVKTEPAGTGSPLPAWGGARRGKRARQDFEAEAGIPAEQAQAALKVLGNLMRQRFAAPFLEPVSEQAAPGYHAIVKQPRDLTSILQGLESHAYPSLGAVLADVGLVWQNCRTFNAEGSDITAMADEAEAHFVQLWAKKELPFESADVLGRVAEPRKHASLQTLTDNEGRHSRKRGRPEEASAAAEGINAEDAAPQTKVSRTGRVIVPPALREEALTPAPAAHTGRSKGRVAADAGVADTAPEEAAQQMEAQQKGRRKGKKSARRIEWPPAGAEQLAAAQKVVKAAGKGESGWLFAVPVTDDVAPGYSQEITNPMDLGTVAKNLKAGAYYTLGDVLADVALIWANCRQYNEPTSELLPLCTVAEADFLQRWQGAGLPVEPEVPMEETPLDPSSPAEQGAMKGAERRRFKAGLLAIAAAADEGPEVASPAEEDLPPLSGRERRRQKAGARVAATDAEIMYEEPVEASEGAALRGSKDIDMHQNSAATAEAAQEASRPPKKRRHISVNLPTADPPATPQHGSAAGDSPAGTASGMEADENAGRRGSRRKQRASQEADPGRELGGDANTGNQEVQFAQSQQASAPSPGLKVKLKRQKL</sequence>
<dbReference type="CDD" id="cd04369">
    <property type="entry name" value="Bromodomain"/>
    <property type="match status" value="3"/>
</dbReference>
<dbReference type="Gene3D" id="1.20.920.10">
    <property type="entry name" value="Bromodomain-like"/>
    <property type="match status" value="3"/>
</dbReference>
<accession>A0ABP1FXA6</accession>
<dbReference type="SUPFAM" id="SSF47370">
    <property type="entry name" value="Bromodomain"/>
    <property type="match status" value="3"/>
</dbReference>
<feature type="compositionally biased region" description="Basic and acidic residues" evidence="10">
    <location>
        <begin position="1419"/>
        <end position="1429"/>
    </location>
</feature>
<dbReference type="InterPro" id="IPR001487">
    <property type="entry name" value="Bromodomain"/>
</dbReference>
<gene>
    <name evidence="14" type="primary">g6165</name>
    <name evidence="14" type="ORF">VP750_LOCUS5283</name>
</gene>
<comment type="caution">
    <text evidence="14">The sequence shown here is derived from an EMBL/GenBank/DDBJ whole genome shotgun (WGS) entry which is preliminary data.</text>
</comment>
<dbReference type="SMART" id="SM00249">
    <property type="entry name" value="PHD"/>
    <property type="match status" value="3"/>
</dbReference>
<evidence type="ECO:0000256" key="1">
    <source>
        <dbReference type="ARBA" id="ARBA00004123"/>
    </source>
</evidence>
<keyword evidence="15" id="KW-1185">Reference proteome</keyword>
<evidence type="ECO:0000256" key="3">
    <source>
        <dbReference type="ARBA" id="ARBA00022771"/>
    </source>
</evidence>
<feature type="compositionally biased region" description="Low complexity" evidence="10">
    <location>
        <begin position="1975"/>
        <end position="1984"/>
    </location>
</feature>
<dbReference type="EMBL" id="CAXHTA020000009">
    <property type="protein sequence ID" value="CAL5223624.1"/>
    <property type="molecule type" value="Genomic_DNA"/>
</dbReference>
<dbReference type="SMART" id="SM00297">
    <property type="entry name" value="BROMO"/>
    <property type="match status" value="3"/>
</dbReference>
<feature type="domain" description="Bromo" evidence="11">
    <location>
        <begin position="2019"/>
        <end position="2089"/>
    </location>
</feature>
<dbReference type="CDD" id="cd15532">
    <property type="entry name" value="PHD2_CHD_II"/>
    <property type="match status" value="1"/>
</dbReference>
<feature type="compositionally biased region" description="Low complexity" evidence="10">
    <location>
        <begin position="2216"/>
        <end position="2225"/>
    </location>
</feature>
<feature type="compositionally biased region" description="Low complexity" evidence="10">
    <location>
        <begin position="2306"/>
        <end position="2316"/>
    </location>
</feature>
<feature type="domain" description="DDT" evidence="13">
    <location>
        <begin position="279"/>
        <end position="339"/>
    </location>
</feature>
<evidence type="ECO:0000259" key="11">
    <source>
        <dbReference type="PROSITE" id="PS50014"/>
    </source>
</evidence>
<evidence type="ECO:0000256" key="4">
    <source>
        <dbReference type="ARBA" id="ARBA00022833"/>
    </source>
</evidence>
<feature type="domain" description="Bromo" evidence="11">
    <location>
        <begin position="1627"/>
        <end position="1697"/>
    </location>
</feature>
<feature type="region of interest" description="Disordered" evidence="10">
    <location>
        <begin position="2153"/>
        <end position="2327"/>
    </location>
</feature>
<keyword evidence="2" id="KW-0479">Metal-binding</keyword>
<feature type="compositionally biased region" description="Low complexity" evidence="10">
    <location>
        <begin position="1913"/>
        <end position="1926"/>
    </location>
</feature>
<feature type="compositionally biased region" description="Acidic residues" evidence="10">
    <location>
        <begin position="1"/>
        <end position="15"/>
    </location>
</feature>
<feature type="domain" description="PHD-type" evidence="12">
    <location>
        <begin position="1481"/>
        <end position="1534"/>
    </location>
</feature>
<evidence type="ECO:0000313" key="15">
    <source>
        <dbReference type="Proteomes" id="UP001497392"/>
    </source>
</evidence>
<dbReference type="CDD" id="cd15517">
    <property type="entry name" value="PHD_TCF19_like"/>
    <property type="match status" value="1"/>
</dbReference>
<dbReference type="InterPro" id="IPR013083">
    <property type="entry name" value="Znf_RING/FYVE/PHD"/>
</dbReference>
<evidence type="ECO:0000259" key="12">
    <source>
        <dbReference type="PROSITE" id="PS50016"/>
    </source>
</evidence>
<keyword evidence="4" id="KW-0862">Zinc</keyword>
<dbReference type="InterPro" id="IPR018501">
    <property type="entry name" value="DDT_dom"/>
</dbReference>
<evidence type="ECO:0000313" key="14">
    <source>
        <dbReference type="EMBL" id="CAL5223624.1"/>
    </source>
</evidence>